<dbReference type="HOGENOM" id="CLU_2357164_0_0_5"/>
<dbReference type="STRING" id="318586.Pden_0870"/>
<protein>
    <submittedName>
        <fullName evidence="1">Uncharacterized protein</fullName>
    </submittedName>
</protein>
<sequence length="96" mass="10451">MRSCPTIRRRTLMLGWTAPCFSILRGVVFAVRICLGLSLTIHATDSAHPAGGRRRARDGLRYVATTYSKPQFGLFGACLHMPAPAWGGVETIMMSG</sequence>
<accession>A1B0D7</accession>
<dbReference type="EnsemblBacteria" id="ABL68981">
    <property type="protein sequence ID" value="ABL68981"/>
    <property type="gene ID" value="Pden_0870"/>
</dbReference>
<keyword evidence="2" id="KW-1185">Reference proteome</keyword>
<dbReference type="KEGG" id="pde:Pden_0870"/>
<name>A1B0D7_PARDP</name>
<dbReference type="AlphaFoldDB" id="A1B0D7"/>
<reference evidence="2" key="1">
    <citation type="submission" date="2006-12" db="EMBL/GenBank/DDBJ databases">
        <title>Complete sequence of chromosome 1 of Paracoccus denitrificans PD1222.</title>
        <authorList>
            <person name="Copeland A."/>
            <person name="Lucas S."/>
            <person name="Lapidus A."/>
            <person name="Barry K."/>
            <person name="Detter J.C."/>
            <person name="Glavina del Rio T."/>
            <person name="Hammon N."/>
            <person name="Israni S."/>
            <person name="Dalin E."/>
            <person name="Tice H."/>
            <person name="Pitluck S."/>
            <person name="Munk A.C."/>
            <person name="Brettin T."/>
            <person name="Bruce D."/>
            <person name="Han C."/>
            <person name="Tapia R."/>
            <person name="Gilna P."/>
            <person name="Schmutz J."/>
            <person name="Larimer F."/>
            <person name="Land M."/>
            <person name="Hauser L."/>
            <person name="Kyrpides N."/>
            <person name="Lykidis A."/>
            <person name="Spiro S."/>
            <person name="Richardson D.J."/>
            <person name="Moir J.W.B."/>
            <person name="Ferguson S.J."/>
            <person name="van Spanning R.J.M."/>
            <person name="Richardson P."/>
        </authorList>
    </citation>
    <scope>NUCLEOTIDE SEQUENCE [LARGE SCALE GENOMIC DNA]</scope>
    <source>
        <strain evidence="2">Pd 1222</strain>
    </source>
</reference>
<dbReference type="Proteomes" id="UP000000361">
    <property type="component" value="Chromosome 1"/>
</dbReference>
<evidence type="ECO:0000313" key="1">
    <source>
        <dbReference type="EMBL" id="ABL68981.1"/>
    </source>
</evidence>
<proteinExistence type="predicted"/>
<dbReference type="EMBL" id="CP000489">
    <property type="protein sequence ID" value="ABL68981.1"/>
    <property type="molecule type" value="Genomic_DNA"/>
</dbReference>
<evidence type="ECO:0000313" key="2">
    <source>
        <dbReference type="Proteomes" id="UP000000361"/>
    </source>
</evidence>
<organism evidence="1 2">
    <name type="scientific">Paracoccus denitrificans (strain Pd 1222)</name>
    <dbReference type="NCBI Taxonomy" id="318586"/>
    <lineage>
        <taxon>Bacteria</taxon>
        <taxon>Pseudomonadati</taxon>
        <taxon>Pseudomonadota</taxon>
        <taxon>Alphaproteobacteria</taxon>
        <taxon>Rhodobacterales</taxon>
        <taxon>Paracoccaceae</taxon>
        <taxon>Paracoccus</taxon>
    </lineage>
</organism>
<gene>
    <name evidence="1" type="ordered locus">Pden_0870</name>
</gene>